<accession>A0AAN6PRC7</accession>
<dbReference type="InterPro" id="IPR011990">
    <property type="entry name" value="TPR-like_helical_dom_sf"/>
</dbReference>
<evidence type="ECO:0000313" key="2">
    <source>
        <dbReference type="Proteomes" id="UP001303115"/>
    </source>
</evidence>
<dbReference type="Proteomes" id="UP001303115">
    <property type="component" value="Unassembled WGS sequence"/>
</dbReference>
<keyword evidence="2" id="KW-1185">Reference proteome</keyword>
<proteinExistence type="predicted"/>
<protein>
    <recommendedName>
        <fullName evidence="3">Tetratricopeptide repeat protein</fullName>
    </recommendedName>
</protein>
<dbReference type="Gene3D" id="1.25.40.10">
    <property type="entry name" value="Tetratricopeptide repeat domain"/>
    <property type="match status" value="1"/>
</dbReference>
<gene>
    <name evidence="1" type="ORF">C8A01DRAFT_31021</name>
</gene>
<comment type="caution">
    <text evidence="1">The sequence shown here is derived from an EMBL/GenBank/DDBJ whole genome shotgun (WGS) entry which is preliminary data.</text>
</comment>
<evidence type="ECO:0000313" key="1">
    <source>
        <dbReference type="EMBL" id="KAK4044835.1"/>
    </source>
</evidence>
<dbReference type="EMBL" id="MU854316">
    <property type="protein sequence ID" value="KAK4044835.1"/>
    <property type="molecule type" value="Genomic_DNA"/>
</dbReference>
<evidence type="ECO:0008006" key="3">
    <source>
        <dbReference type="Google" id="ProtNLM"/>
    </source>
</evidence>
<name>A0AAN6PRC7_9PEZI</name>
<sequence>MVIERRQDRSNLSHSHSLAGVLLETGRYEEAEREETAVRDWLDGRLGRESPQALGARRVVAEAVWRQGRREEGERLMREVEGIVEGTGEDSPYAVYRDQ</sequence>
<organism evidence="1 2">
    <name type="scientific">Parachaetomium inaequale</name>
    <dbReference type="NCBI Taxonomy" id="2588326"/>
    <lineage>
        <taxon>Eukaryota</taxon>
        <taxon>Fungi</taxon>
        <taxon>Dikarya</taxon>
        <taxon>Ascomycota</taxon>
        <taxon>Pezizomycotina</taxon>
        <taxon>Sordariomycetes</taxon>
        <taxon>Sordariomycetidae</taxon>
        <taxon>Sordariales</taxon>
        <taxon>Chaetomiaceae</taxon>
        <taxon>Parachaetomium</taxon>
    </lineage>
</organism>
<reference evidence="2" key="1">
    <citation type="journal article" date="2023" name="Mol. Phylogenet. Evol.">
        <title>Genome-scale phylogeny and comparative genomics of the fungal order Sordariales.</title>
        <authorList>
            <person name="Hensen N."/>
            <person name="Bonometti L."/>
            <person name="Westerberg I."/>
            <person name="Brannstrom I.O."/>
            <person name="Guillou S."/>
            <person name="Cros-Aarteil S."/>
            <person name="Calhoun S."/>
            <person name="Haridas S."/>
            <person name="Kuo A."/>
            <person name="Mondo S."/>
            <person name="Pangilinan J."/>
            <person name="Riley R."/>
            <person name="LaButti K."/>
            <person name="Andreopoulos B."/>
            <person name="Lipzen A."/>
            <person name="Chen C."/>
            <person name="Yan M."/>
            <person name="Daum C."/>
            <person name="Ng V."/>
            <person name="Clum A."/>
            <person name="Steindorff A."/>
            <person name="Ohm R.A."/>
            <person name="Martin F."/>
            <person name="Silar P."/>
            <person name="Natvig D.O."/>
            <person name="Lalanne C."/>
            <person name="Gautier V."/>
            <person name="Ament-Velasquez S.L."/>
            <person name="Kruys A."/>
            <person name="Hutchinson M.I."/>
            <person name="Powell A.J."/>
            <person name="Barry K."/>
            <person name="Miller A.N."/>
            <person name="Grigoriev I.V."/>
            <person name="Debuchy R."/>
            <person name="Gladieux P."/>
            <person name="Hiltunen Thoren M."/>
            <person name="Johannesson H."/>
        </authorList>
    </citation>
    <scope>NUCLEOTIDE SEQUENCE [LARGE SCALE GENOMIC DNA]</scope>
    <source>
        <strain evidence="2">CBS 284.82</strain>
    </source>
</reference>
<dbReference type="AlphaFoldDB" id="A0AAN6PRC7"/>